<dbReference type="Proteomes" id="UP000186804">
    <property type="component" value="Unassembled WGS sequence"/>
</dbReference>
<dbReference type="OrthoDB" id="344044at2759"/>
<feature type="compositionally biased region" description="Basic and acidic residues" evidence="2">
    <location>
        <begin position="152"/>
        <end position="166"/>
    </location>
</feature>
<dbReference type="CDD" id="cd00033">
    <property type="entry name" value="CCP"/>
    <property type="match status" value="1"/>
</dbReference>
<proteinExistence type="predicted"/>
<gene>
    <name evidence="4" type="ORF">cand_023310</name>
</gene>
<keyword evidence="1" id="KW-1015">Disulfide bond</keyword>
<feature type="region of interest" description="Disordered" evidence="2">
    <location>
        <begin position="890"/>
        <end position="941"/>
    </location>
</feature>
<dbReference type="Gene3D" id="2.10.70.10">
    <property type="entry name" value="Complement Module, domain 1"/>
    <property type="match status" value="1"/>
</dbReference>
<keyword evidence="5" id="KW-1185">Reference proteome</keyword>
<protein>
    <submittedName>
        <fullName evidence="4">Sushi domain-containing protein</fullName>
    </submittedName>
</protein>
<dbReference type="AlphaFoldDB" id="A0A1J4MVA9"/>
<evidence type="ECO:0000256" key="1">
    <source>
        <dbReference type="ARBA" id="ARBA00023157"/>
    </source>
</evidence>
<dbReference type="GeneID" id="92366515"/>
<feature type="compositionally biased region" description="Basic and acidic residues" evidence="2">
    <location>
        <begin position="85"/>
        <end position="101"/>
    </location>
</feature>
<dbReference type="EMBL" id="LRBS01000048">
    <property type="protein sequence ID" value="OII76988.1"/>
    <property type="molecule type" value="Genomic_DNA"/>
</dbReference>
<name>A0A1J4MVA9_9CRYT</name>
<feature type="region of interest" description="Disordered" evidence="2">
    <location>
        <begin position="999"/>
        <end position="1027"/>
    </location>
</feature>
<dbReference type="InterPro" id="IPR035976">
    <property type="entry name" value="Sushi/SCR/CCP_sf"/>
</dbReference>
<evidence type="ECO:0000313" key="4">
    <source>
        <dbReference type="EMBL" id="OII76988.1"/>
    </source>
</evidence>
<feature type="domain" description="Sushi" evidence="3">
    <location>
        <begin position="791"/>
        <end position="844"/>
    </location>
</feature>
<feature type="region of interest" description="Disordered" evidence="2">
    <location>
        <begin position="62"/>
        <end position="101"/>
    </location>
</feature>
<dbReference type="InterPro" id="IPR000436">
    <property type="entry name" value="Sushi_SCR_CCP_dom"/>
</dbReference>
<feature type="region of interest" description="Disordered" evidence="2">
    <location>
        <begin position="141"/>
        <end position="201"/>
    </location>
</feature>
<organism evidence="4 5">
    <name type="scientific">Cryptosporidium andersoni</name>
    <dbReference type="NCBI Taxonomy" id="117008"/>
    <lineage>
        <taxon>Eukaryota</taxon>
        <taxon>Sar</taxon>
        <taxon>Alveolata</taxon>
        <taxon>Apicomplexa</taxon>
        <taxon>Conoidasida</taxon>
        <taxon>Coccidia</taxon>
        <taxon>Eucoccidiorida</taxon>
        <taxon>Eimeriorina</taxon>
        <taxon>Cryptosporidiidae</taxon>
        <taxon>Cryptosporidium</taxon>
    </lineage>
</organism>
<comment type="caution">
    <text evidence="4">The sequence shown here is derived from an EMBL/GenBank/DDBJ whole genome shotgun (WGS) entry which is preliminary data.</text>
</comment>
<sequence length="1027" mass="116627">MFQKVSLIIVFIGLIGIYGGPLKIFKIANASEVSNSEIKLVDSALDEFTQKEFRDIMNKIKEKGREDDSDEEESYDEGFKEEDEGISKDKAKLSETESELDSLKKKEANLIKKSKAERKKVEEDIEDDIEDKFKELQKKKSMKNNIYNNKNKGIDDSESQEGKLELEEYIEPIIDDVDDDNSQNNEDMNQERVDDDGDSNREIEEKNIQQKKDKVLDQEENEIEGDIKEDIENSMGAIEKNQLDSLTNIAQESKVENTTQTNIKTLPSVDEHILTSTTTQIVTAVLIQSSLKPNAAPTPSNITFPSSGVVFSPNSSNIKTGAKETKISVPIISQNSQSISNKESTNLPTFILLEPNLLNANKIVTEEVKITQNKHNNEVPREIENKGSSQEQKTIQKLKDKEEIVKVTEHNENLGNKSVNTGIPPKLTSNSEISASLSNETNIQVPITTKVGNTDKDTTKEVRIKNNLLGSGETVLSTVNSVQHVDNRNNTEAANDKLIKKLTELVSSAAFELDSNNEKSKNNSKVFLNLNKIGLNNQNKEDKVELGKEENSSKIIQKHKRWYEKRDPVTGQLLFDAAQFAKNISSTLNVRRTKGRFSTCIEHNGKREACEKEIGCFYDSVYDMCLINCGLIKEKNTCEEYLECRYDYIIPRKACVNDCFQSRNFTHQDFEGIIRGCVWCTQESTCLTLAKVQKEKYPEYKDRMFDCYWQLQSGLKEDINSEFETSICVDKNLGRKMTDKDLMAASYITGQVKVMEQAVEDIAQNMLKEGIPEEETILKLQDPSLLKKKICTPRHIPFLKIIPNKPFYLEGEMVTVTCEPGYSTTGSTNQMICEDGELIPQVYCIAHVAIQKQASSIRKHLDNIFSLLINSVTGGSEWLGRTIEELHKKQEMRDNPEFEENKFDDSKDKENITKDNNMETQEGTTKAEDNKESPNIINKSSEPIKQNNEVIIRPHLDTDIKEIKNDKQQSDNETTLTKIKPSDSFENLMVFDRVTGKPILTTTPKQQIENQIEKKEQEKKTSEDKTM</sequence>
<evidence type="ECO:0000313" key="5">
    <source>
        <dbReference type="Proteomes" id="UP000186804"/>
    </source>
</evidence>
<reference evidence="4 5" key="1">
    <citation type="submission" date="2016-10" db="EMBL/GenBank/DDBJ databases">
        <title>Reductive evolution of mitochondrial metabolism and differential evolution of invasion-related proteins in Cryptosporidium.</title>
        <authorList>
            <person name="Liu S."/>
            <person name="Roellig D.M."/>
            <person name="Guo Y."/>
            <person name="Li N."/>
            <person name="Frace M.A."/>
            <person name="Tang K."/>
            <person name="Zhang L."/>
            <person name="Feng Y."/>
            <person name="Xiao L."/>
        </authorList>
    </citation>
    <scope>NUCLEOTIDE SEQUENCE [LARGE SCALE GENOMIC DNA]</scope>
    <source>
        <strain evidence="4">30847</strain>
    </source>
</reference>
<dbReference type="SMART" id="SM00032">
    <property type="entry name" value="CCP"/>
    <property type="match status" value="1"/>
</dbReference>
<dbReference type="SUPFAM" id="SSF57535">
    <property type="entry name" value="Complement control module/SCR domain"/>
    <property type="match status" value="1"/>
</dbReference>
<feature type="compositionally biased region" description="Acidic residues" evidence="2">
    <location>
        <begin position="67"/>
        <end position="84"/>
    </location>
</feature>
<feature type="compositionally biased region" description="Basic and acidic residues" evidence="2">
    <location>
        <begin position="890"/>
        <end position="917"/>
    </location>
</feature>
<evidence type="ECO:0000256" key="2">
    <source>
        <dbReference type="SAM" id="MobiDB-lite"/>
    </source>
</evidence>
<evidence type="ECO:0000259" key="3">
    <source>
        <dbReference type="SMART" id="SM00032"/>
    </source>
</evidence>
<feature type="compositionally biased region" description="Basic and acidic residues" evidence="2">
    <location>
        <begin position="1011"/>
        <end position="1027"/>
    </location>
</feature>
<accession>A0A1J4MVA9</accession>
<feature type="compositionally biased region" description="Acidic residues" evidence="2">
    <location>
        <begin position="167"/>
        <end position="181"/>
    </location>
</feature>
<dbReference type="VEuPathDB" id="CryptoDB:cand_023310"/>
<dbReference type="RefSeq" id="XP_067068834.1">
    <property type="nucleotide sequence ID" value="XM_067212561.1"/>
</dbReference>
<dbReference type="Pfam" id="PF00084">
    <property type="entry name" value="Sushi"/>
    <property type="match status" value="1"/>
</dbReference>